<dbReference type="PANTHER" id="PTHR16201">
    <property type="entry name" value="SEVEN TRANSMEMBRANE PROTEIN 1-RELATED"/>
    <property type="match status" value="1"/>
</dbReference>
<feature type="transmembrane region" description="Helical" evidence="5">
    <location>
        <begin position="177"/>
        <end position="197"/>
    </location>
</feature>
<dbReference type="SMART" id="SM00679">
    <property type="entry name" value="CTNS"/>
    <property type="match status" value="2"/>
</dbReference>
<dbReference type="Gene3D" id="1.20.1280.290">
    <property type="match status" value="2"/>
</dbReference>
<dbReference type="EMBL" id="MU006096">
    <property type="protein sequence ID" value="KAF2838807.1"/>
    <property type="molecule type" value="Genomic_DNA"/>
</dbReference>
<dbReference type="GO" id="GO:0016020">
    <property type="term" value="C:membrane"/>
    <property type="evidence" value="ECO:0007669"/>
    <property type="project" value="UniProtKB-SubCell"/>
</dbReference>
<feature type="transmembrane region" description="Helical" evidence="5">
    <location>
        <begin position="54"/>
        <end position="75"/>
    </location>
</feature>
<sequence>MHNSFDSFLSDGRCTELAHPDKFNFGLSLFILVGILVSYLPQHLRIIFRRSSEGLSPLFVLLGTVSGTCAIFNIVSLPTSQADVACCKEISGLACTASILGIAQVGVQWFCFFIIMLLFIIFIPRPIPSRANPRASWENTPSPTWREAVTVVAICMATFVAVFIITGVFFLRYPQNLQVWANLLGASAGVMACIQYLPQIWTTWRLQHVMSLSVPMMCIQTPGSFVFAASLGLRLGWDGWSAWGVYIVTGILQGFLLVMGIIFLIRDRKADKKV</sequence>
<protein>
    <submittedName>
        <fullName evidence="6">PQ loop repeat protein-like protein</fullName>
    </submittedName>
</protein>
<feature type="transmembrane region" description="Helical" evidence="5">
    <location>
        <begin position="148"/>
        <end position="171"/>
    </location>
</feature>
<proteinExistence type="predicted"/>
<evidence type="ECO:0000313" key="7">
    <source>
        <dbReference type="Proteomes" id="UP000799429"/>
    </source>
</evidence>
<keyword evidence="7" id="KW-1185">Reference proteome</keyword>
<feature type="transmembrane region" description="Helical" evidence="5">
    <location>
        <begin position="209"/>
        <end position="231"/>
    </location>
</feature>
<feature type="non-terminal residue" evidence="6">
    <location>
        <position position="274"/>
    </location>
</feature>
<dbReference type="Proteomes" id="UP000799429">
    <property type="component" value="Unassembled WGS sequence"/>
</dbReference>
<evidence type="ECO:0000256" key="2">
    <source>
        <dbReference type="ARBA" id="ARBA00022692"/>
    </source>
</evidence>
<reference evidence="6" key="1">
    <citation type="journal article" date="2020" name="Stud. Mycol.">
        <title>101 Dothideomycetes genomes: a test case for predicting lifestyles and emergence of pathogens.</title>
        <authorList>
            <person name="Haridas S."/>
            <person name="Albert R."/>
            <person name="Binder M."/>
            <person name="Bloem J."/>
            <person name="Labutti K."/>
            <person name="Salamov A."/>
            <person name="Andreopoulos B."/>
            <person name="Baker S."/>
            <person name="Barry K."/>
            <person name="Bills G."/>
            <person name="Bluhm B."/>
            <person name="Cannon C."/>
            <person name="Castanera R."/>
            <person name="Culley D."/>
            <person name="Daum C."/>
            <person name="Ezra D."/>
            <person name="Gonzalez J."/>
            <person name="Henrissat B."/>
            <person name="Kuo A."/>
            <person name="Liang C."/>
            <person name="Lipzen A."/>
            <person name="Lutzoni F."/>
            <person name="Magnuson J."/>
            <person name="Mondo S."/>
            <person name="Nolan M."/>
            <person name="Ohm R."/>
            <person name="Pangilinan J."/>
            <person name="Park H.-J."/>
            <person name="Ramirez L."/>
            <person name="Alfaro M."/>
            <person name="Sun H."/>
            <person name="Tritt A."/>
            <person name="Yoshinaga Y."/>
            <person name="Zwiers L.-H."/>
            <person name="Turgeon B."/>
            <person name="Goodwin S."/>
            <person name="Spatafora J."/>
            <person name="Crous P."/>
            <person name="Grigoriev I."/>
        </authorList>
    </citation>
    <scope>NUCLEOTIDE SEQUENCE</scope>
    <source>
        <strain evidence="6">CBS 101060</strain>
    </source>
</reference>
<feature type="transmembrane region" description="Helical" evidence="5">
    <location>
        <begin position="243"/>
        <end position="265"/>
    </location>
</feature>
<evidence type="ECO:0000256" key="1">
    <source>
        <dbReference type="ARBA" id="ARBA00004141"/>
    </source>
</evidence>
<comment type="caution">
    <text evidence="6">The sequence shown here is derived from an EMBL/GenBank/DDBJ whole genome shotgun (WGS) entry which is preliminary data.</text>
</comment>
<dbReference type="Pfam" id="PF04193">
    <property type="entry name" value="PQ-loop"/>
    <property type="match status" value="2"/>
</dbReference>
<keyword evidence="2 5" id="KW-0812">Transmembrane</keyword>
<keyword evidence="4 5" id="KW-0472">Membrane</keyword>
<evidence type="ECO:0000256" key="4">
    <source>
        <dbReference type="ARBA" id="ARBA00023136"/>
    </source>
</evidence>
<feature type="transmembrane region" description="Helical" evidence="5">
    <location>
        <begin position="107"/>
        <end position="127"/>
    </location>
</feature>
<keyword evidence="3 5" id="KW-1133">Transmembrane helix</keyword>
<dbReference type="InterPro" id="IPR051415">
    <property type="entry name" value="LAAT-1"/>
</dbReference>
<dbReference type="OrthoDB" id="19344at2759"/>
<accession>A0A9P4SBH9</accession>
<gene>
    <name evidence="6" type="ORF">M501DRAFT_955756</name>
</gene>
<evidence type="ECO:0000256" key="5">
    <source>
        <dbReference type="SAM" id="Phobius"/>
    </source>
</evidence>
<comment type="subcellular location">
    <subcellularLocation>
        <location evidence="1">Membrane</location>
        <topology evidence="1">Multi-pass membrane protein</topology>
    </subcellularLocation>
</comment>
<evidence type="ECO:0000313" key="6">
    <source>
        <dbReference type="EMBL" id="KAF2838807.1"/>
    </source>
</evidence>
<dbReference type="InterPro" id="IPR006603">
    <property type="entry name" value="PQ-loop_rpt"/>
</dbReference>
<name>A0A9P4SBH9_9PEZI</name>
<evidence type="ECO:0000256" key="3">
    <source>
        <dbReference type="ARBA" id="ARBA00022989"/>
    </source>
</evidence>
<feature type="transmembrane region" description="Helical" evidence="5">
    <location>
        <begin position="23"/>
        <end position="42"/>
    </location>
</feature>
<organism evidence="6 7">
    <name type="scientific">Patellaria atrata CBS 101060</name>
    <dbReference type="NCBI Taxonomy" id="1346257"/>
    <lineage>
        <taxon>Eukaryota</taxon>
        <taxon>Fungi</taxon>
        <taxon>Dikarya</taxon>
        <taxon>Ascomycota</taxon>
        <taxon>Pezizomycotina</taxon>
        <taxon>Dothideomycetes</taxon>
        <taxon>Dothideomycetes incertae sedis</taxon>
        <taxon>Patellariales</taxon>
        <taxon>Patellariaceae</taxon>
        <taxon>Patellaria</taxon>
    </lineage>
</organism>
<dbReference type="AlphaFoldDB" id="A0A9P4SBH9"/>
<dbReference type="PANTHER" id="PTHR16201:SF11">
    <property type="entry name" value="PQ-LOOP REPEAT-CONTAINING PROTEIN"/>
    <property type="match status" value="1"/>
</dbReference>